<gene>
    <name evidence="2" type="ORF">OSTQU699_LOCUS5346</name>
</gene>
<evidence type="ECO:0000313" key="3">
    <source>
        <dbReference type="Proteomes" id="UP000708148"/>
    </source>
</evidence>
<dbReference type="AlphaFoldDB" id="A0A8S1IXT8"/>
<evidence type="ECO:0000256" key="1">
    <source>
        <dbReference type="SAM" id="MobiDB-lite"/>
    </source>
</evidence>
<comment type="caution">
    <text evidence="2">The sequence shown here is derived from an EMBL/GenBank/DDBJ whole genome shotgun (WGS) entry which is preliminary data.</text>
</comment>
<dbReference type="Proteomes" id="UP000708148">
    <property type="component" value="Unassembled WGS sequence"/>
</dbReference>
<organism evidence="2 3">
    <name type="scientific">Ostreobium quekettii</name>
    <dbReference type="NCBI Taxonomy" id="121088"/>
    <lineage>
        <taxon>Eukaryota</taxon>
        <taxon>Viridiplantae</taxon>
        <taxon>Chlorophyta</taxon>
        <taxon>core chlorophytes</taxon>
        <taxon>Ulvophyceae</taxon>
        <taxon>TCBD clade</taxon>
        <taxon>Bryopsidales</taxon>
        <taxon>Ostreobineae</taxon>
        <taxon>Ostreobiaceae</taxon>
        <taxon>Ostreobium</taxon>
    </lineage>
</organism>
<feature type="region of interest" description="Disordered" evidence="1">
    <location>
        <begin position="56"/>
        <end position="75"/>
    </location>
</feature>
<sequence length="103" mass="11200">MYDNGNACGRRVQRRPRCAPCCNSFMFGLQLHAGCIRVSTAVQLLTGTFIAEPPPVTVPSRASHTGLNGLPQHSGHYRVRPALNSSLNAFVEVQQNNAHSLTK</sequence>
<protein>
    <submittedName>
        <fullName evidence="2">Uncharacterized protein</fullName>
    </submittedName>
</protein>
<proteinExistence type="predicted"/>
<accession>A0A8S1IXT8</accession>
<reference evidence="2" key="1">
    <citation type="submission" date="2020-12" db="EMBL/GenBank/DDBJ databases">
        <authorList>
            <person name="Iha C."/>
        </authorList>
    </citation>
    <scope>NUCLEOTIDE SEQUENCE</scope>
</reference>
<dbReference type="EMBL" id="CAJHUC010001147">
    <property type="protein sequence ID" value="CAD7699990.1"/>
    <property type="molecule type" value="Genomic_DNA"/>
</dbReference>
<name>A0A8S1IXT8_9CHLO</name>
<keyword evidence="3" id="KW-1185">Reference proteome</keyword>
<evidence type="ECO:0000313" key="2">
    <source>
        <dbReference type="EMBL" id="CAD7699990.1"/>
    </source>
</evidence>